<sequence length="92" mass="10431">MRNFAQKVGAAPIDQKMRESRLRKFNRVQRRTINAVVGMSELIQVEGMKKAKRTLFSCSNGHIILFVQFLHRSGARTLAIKTTKAVLESSEV</sequence>
<evidence type="ECO:0000313" key="2">
    <source>
        <dbReference type="Proteomes" id="UP000594261"/>
    </source>
</evidence>
<protein>
    <submittedName>
        <fullName evidence="1">Uncharacterized protein</fullName>
    </submittedName>
</protein>
<reference evidence="1 2" key="1">
    <citation type="journal article" date="2016" name="G3 (Bethesda)">
        <title>First Draft Assembly and Annotation of the Genome of a California Endemic Oak Quercus lobata Nee (Fagaceae).</title>
        <authorList>
            <person name="Sork V.L."/>
            <person name="Fitz-Gibbon S.T."/>
            <person name="Puiu D."/>
            <person name="Crepeau M."/>
            <person name="Gugger P.F."/>
            <person name="Sherman R."/>
            <person name="Stevens K."/>
            <person name="Langley C.H."/>
            <person name="Pellegrini M."/>
            <person name="Salzberg S.L."/>
        </authorList>
    </citation>
    <scope>NUCLEOTIDE SEQUENCE [LARGE SCALE GENOMIC DNA]</scope>
    <source>
        <strain evidence="1 2">cv. SW786</strain>
    </source>
</reference>
<dbReference type="Gramene" id="QL08p049824:mrna">
    <property type="protein sequence ID" value="QL08p049824:mrna"/>
    <property type="gene ID" value="QL08p049824"/>
</dbReference>
<accession>A0A7N2MEC4</accession>
<dbReference type="InParanoid" id="A0A7N2MEC4"/>
<evidence type="ECO:0000313" key="1">
    <source>
        <dbReference type="EnsemblPlants" id="QL08p049824:mrna"/>
    </source>
</evidence>
<name>A0A7N2MEC4_QUELO</name>
<dbReference type="EMBL" id="LRBV02000008">
    <property type="status" value="NOT_ANNOTATED_CDS"/>
    <property type="molecule type" value="Genomic_DNA"/>
</dbReference>
<organism evidence="1 2">
    <name type="scientific">Quercus lobata</name>
    <name type="common">Valley oak</name>
    <dbReference type="NCBI Taxonomy" id="97700"/>
    <lineage>
        <taxon>Eukaryota</taxon>
        <taxon>Viridiplantae</taxon>
        <taxon>Streptophyta</taxon>
        <taxon>Embryophyta</taxon>
        <taxon>Tracheophyta</taxon>
        <taxon>Spermatophyta</taxon>
        <taxon>Magnoliopsida</taxon>
        <taxon>eudicotyledons</taxon>
        <taxon>Gunneridae</taxon>
        <taxon>Pentapetalae</taxon>
        <taxon>rosids</taxon>
        <taxon>fabids</taxon>
        <taxon>Fagales</taxon>
        <taxon>Fagaceae</taxon>
        <taxon>Quercus</taxon>
    </lineage>
</organism>
<dbReference type="EnsemblPlants" id="QL08p049824:mrna">
    <property type="protein sequence ID" value="QL08p049824:mrna"/>
    <property type="gene ID" value="QL08p049824"/>
</dbReference>
<proteinExistence type="predicted"/>
<dbReference type="Proteomes" id="UP000594261">
    <property type="component" value="Chromosome 8"/>
</dbReference>
<dbReference type="AlphaFoldDB" id="A0A7N2MEC4"/>
<keyword evidence="2" id="KW-1185">Reference proteome</keyword>
<reference evidence="1" key="2">
    <citation type="submission" date="2021-01" db="UniProtKB">
        <authorList>
            <consortium name="EnsemblPlants"/>
        </authorList>
    </citation>
    <scope>IDENTIFICATION</scope>
</reference>